<dbReference type="Pfam" id="PF00083">
    <property type="entry name" value="Sugar_tr"/>
    <property type="match status" value="1"/>
</dbReference>
<organism evidence="7 8">
    <name type="scientific">Scylla paramamosain</name>
    <name type="common">Mud crab</name>
    <dbReference type="NCBI Taxonomy" id="85552"/>
    <lineage>
        <taxon>Eukaryota</taxon>
        <taxon>Metazoa</taxon>
        <taxon>Ecdysozoa</taxon>
        <taxon>Arthropoda</taxon>
        <taxon>Crustacea</taxon>
        <taxon>Multicrustacea</taxon>
        <taxon>Malacostraca</taxon>
        <taxon>Eumalacostraca</taxon>
        <taxon>Eucarida</taxon>
        <taxon>Decapoda</taxon>
        <taxon>Pleocyemata</taxon>
        <taxon>Brachyura</taxon>
        <taxon>Eubrachyura</taxon>
        <taxon>Portunoidea</taxon>
        <taxon>Portunidae</taxon>
        <taxon>Portuninae</taxon>
        <taxon>Scylla</taxon>
    </lineage>
</organism>
<keyword evidence="8" id="KW-1185">Reference proteome</keyword>
<dbReference type="InterPro" id="IPR036259">
    <property type="entry name" value="MFS_trans_sf"/>
</dbReference>
<dbReference type="Gene3D" id="1.20.1250.20">
    <property type="entry name" value="MFS general substrate transporter like domains"/>
    <property type="match status" value="1"/>
</dbReference>
<name>A0AAW0UFC1_SCYPA</name>
<feature type="transmembrane region" description="Helical" evidence="5">
    <location>
        <begin position="352"/>
        <end position="369"/>
    </location>
</feature>
<dbReference type="PROSITE" id="PS50850">
    <property type="entry name" value="MFS"/>
    <property type="match status" value="1"/>
</dbReference>
<dbReference type="Proteomes" id="UP001487740">
    <property type="component" value="Unassembled WGS sequence"/>
</dbReference>
<dbReference type="PANTHER" id="PTHR24064">
    <property type="entry name" value="SOLUTE CARRIER FAMILY 22 MEMBER"/>
    <property type="match status" value="1"/>
</dbReference>
<protein>
    <recommendedName>
        <fullName evidence="6">Major facilitator superfamily (MFS) profile domain-containing protein</fullName>
    </recommendedName>
</protein>
<evidence type="ECO:0000256" key="1">
    <source>
        <dbReference type="ARBA" id="ARBA00004141"/>
    </source>
</evidence>
<feature type="transmembrane region" description="Helical" evidence="5">
    <location>
        <begin position="174"/>
        <end position="195"/>
    </location>
</feature>
<dbReference type="InterPro" id="IPR005828">
    <property type="entry name" value="MFS_sugar_transport-like"/>
</dbReference>
<feature type="transmembrane region" description="Helical" evidence="5">
    <location>
        <begin position="497"/>
        <end position="517"/>
    </location>
</feature>
<evidence type="ECO:0000256" key="5">
    <source>
        <dbReference type="SAM" id="Phobius"/>
    </source>
</evidence>
<evidence type="ECO:0000313" key="8">
    <source>
        <dbReference type="Proteomes" id="UP001487740"/>
    </source>
</evidence>
<evidence type="ECO:0000256" key="2">
    <source>
        <dbReference type="ARBA" id="ARBA00022692"/>
    </source>
</evidence>
<feature type="transmembrane region" description="Helical" evidence="5">
    <location>
        <begin position="23"/>
        <end position="46"/>
    </location>
</feature>
<feature type="transmembrane region" description="Helical" evidence="5">
    <location>
        <begin position="435"/>
        <end position="459"/>
    </location>
</feature>
<evidence type="ECO:0000259" key="6">
    <source>
        <dbReference type="PROSITE" id="PS50850"/>
    </source>
</evidence>
<feature type="transmembrane region" description="Helical" evidence="5">
    <location>
        <begin position="381"/>
        <end position="403"/>
    </location>
</feature>
<dbReference type="AlphaFoldDB" id="A0AAW0UFC1"/>
<evidence type="ECO:0000313" key="7">
    <source>
        <dbReference type="EMBL" id="KAK8397560.1"/>
    </source>
</evidence>
<feature type="transmembrane region" description="Helical" evidence="5">
    <location>
        <begin position="201"/>
        <end position="221"/>
    </location>
</feature>
<reference evidence="7 8" key="1">
    <citation type="submission" date="2023-03" db="EMBL/GenBank/DDBJ databases">
        <title>High-quality genome of Scylla paramamosain provides insights in environmental adaptation.</title>
        <authorList>
            <person name="Zhang L."/>
        </authorList>
    </citation>
    <scope>NUCLEOTIDE SEQUENCE [LARGE SCALE GENOMIC DNA]</scope>
    <source>
        <strain evidence="7">LZ_2023a</strain>
        <tissue evidence="7">Muscle</tissue>
    </source>
</reference>
<comment type="caution">
    <text evidence="7">The sequence shown here is derived from an EMBL/GenBank/DDBJ whole genome shotgun (WGS) entry which is preliminary data.</text>
</comment>
<dbReference type="PROSITE" id="PS00216">
    <property type="entry name" value="SUGAR_TRANSPORT_1"/>
    <property type="match status" value="1"/>
</dbReference>
<feature type="transmembrane region" description="Helical" evidence="5">
    <location>
        <begin position="410"/>
        <end position="429"/>
    </location>
</feature>
<proteinExistence type="predicted"/>
<comment type="subcellular location">
    <subcellularLocation>
        <location evidence="1">Membrane</location>
        <topology evidence="1">Multi-pass membrane protein</topology>
    </subcellularLocation>
</comment>
<dbReference type="SUPFAM" id="SSF103473">
    <property type="entry name" value="MFS general substrate transporter"/>
    <property type="match status" value="1"/>
</dbReference>
<keyword evidence="4 5" id="KW-0472">Membrane</keyword>
<evidence type="ECO:0000256" key="3">
    <source>
        <dbReference type="ARBA" id="ARBA00022989"/>
    </source>
</evidence>
<accession>A0AAW0UFC1</accession>
<keyword evidence="2 5" id="KW-0812">Transmembrane</keyword>
<dbReference type="InterPro" id="IPR020846">
    <property type="entry name" value="MFS_dom"/>
</dbReference>
<feature type="transmembrane region" description="Helical" evidence="5">
    <location>
        <begin position="471"/>
        <end position="491"/>
    </location>
</feature>
<dbReference type="EMBL" id="JARAKH010000013">
    <property type="protein sequence ID" value="KAK8397560.1"/>
    <property type="molecule type" value="Genomic_DNA"/>
</dbReference>
<gene>
    <name evidence="7" type="ORF">O3P69_004372</name>
</gene>
<dbReference type="InterPro" id="IPR005829">
    <property type="entry name" value="Sugar_transporter_CS"/>
</dbReference>
<keyword evidence="3 5" id="KW-1133">Transmembrane helix</keyword>
<dbReference type="GO" id="GO:0016020">
    <property type="term" value="C:membrane"/>
    <property type="evidence" value="ECO:0007669"/>
    <property type="project" value="UniProtKB-SubCell"/>
</dbReference>
<sequence>MESEYVDFDDVLPYVGEFGTYHWLLFFGLAPASFNLALIYFVQFFITLTPDYWCAVEALKDAGLSAEERRNFSAVIELNSQGEEERSRCKIYDVDYVALMKAGVRTANTSWPSRDCQAWEYNLTTAGNYHSIVSELNWVCDKDWYATLAQSMFFIGAVFGGLLFGWAADRYGRVPAMVATNILAALASLLTALSTSLADFLVYRFLAGMTFDNIFVMMYVLVLEYVGPLRRTLVANLAIALFYMGATVALPWLAVWVANWRLLTALASVPMIVSCIAHWVLPESARWLLSQGRVEETIKILKSIANLNGRIIPPNMVQGLRRTALQELEDTKTKDLSASILDLFKTPRLRRITIAASVLWMLLSIVYDGHARNVANLPMDVFNAFTIASATELPADLLLIATLDRWGRRWLAFGTLVFSGFFSILTLAFPDDPLAVAVLAIIGRFCVNITYNIGLQYAAELLPTVVRAQGVAGVHIAGYVAALLSPVIVYMGSINKFIPLVVLGVAAVTGGCIALLLPETLHRDLPQTLADGEQFGKDQKFCYFPCIAEDTQPTHPLSLGEIGQQPSFIRHRSSLRASLRGETYRSSLIKHRREVIYLPMLD</sequence>
<feature type="transmembrane region" description="Helical" evidence="5">
    <location>
        <begin position="233"/>
        <end position="254"/>
    </location>
</feature>
<feature type="transmembrane region" description="Helical" evidence="5">
    <location>
        <begin position="144"/>
        <end position="167"/>
    </location>
</feature>
<evidence type="ECO:0000256" key="4">
    <source>
        <dbReference type="ARBA" id="ARBA00023136"/>
    </source>
</evidence>
<feature type="domain" description="Major facilitator superfamily (MFS) profile" evidence="6">
    <location>
        <begin position="91"/>
        <end position="522"/>
    </location>
</feature>
<dbReference type="GO" id="GO:0022857">
    <property type="term" value="F:transmembrane transporter activity"/>
    <property type="evidence" value="ECO:0007669"/>
    <property type="project" value="InterPro"/>
</dbReference>